<evidence type="ECO:0000313" key="2">
    <source>
        <dbReference type="EMBL" id="RRQ49513.1"/>
    </source>
</evidence>
<dbReference type="InterPro" id="IPR000182">
    <property type="entry name" value="GNAT_dom"/>
</dbReference>
<evidence type="ECO:0000313" key="3">
    <source>
        <dbReference type="Proteomes" id="UP000286990"/>
    </source>
</evidence>
<dbReference type="OrthoDB" id="5292888at2"/>
<dbReference type="PANTHER" id="PTHR43617">
    <property type="entry name" value="L-AMINO ACID N-ACETYLTRANSFERASE"/>
    <property type="match status" value="1"/>
</dbReference>
<feature type="domain" description="N-acetyltransferase" evidence="1">
    <location>
        <begin position="1"/>
        <end position="163"/>
    </location>
</feature>
<reference evidence="3" key="1">
    <citation type="submission" date="2018-12" db="EMBL/GenBank/DDBJ databases">
        <title>Maribacter lutimaris sp. nov., isolated from marine sediment.</title>
        <authorList>
            <person name="Kim K.K."/>
        </authorList>
    </citation>
    <scope>NUCLEOTIDE SEQUENCE [LARGE SCALE GENOMIC DNA]</scope>
    <source>
        <strain evidence="3">PoM-212</strain>
    </source>
</reference>
<dbReference type="InterPro" id="IPR050276">
    <property type="entry name" value="MshD_Acetyltransferase"/>
</dbReference>
<accession>A0A3R8S0U8</accession>
<protein>
    <submittedName>
        <fullName evidence="2">GNAT family N-acetyltransferase</fullName>
    </submittedName>
</protein>
<proteinExistence type="predicted"/>
<dbReference type="Pfam" id="PF00583">
    <property type="entry name" value="Acetyltransf_1"/>
    <property type="match status" value="1"/>
</dbReference>
<dbReference type="AlphaFoldDB" id="A0A3R8S0U8"/>
<comment type="caution">
    <text evidence="2">The sequence shown here is derived from an EMBL/GenBank/DDBJ whole genome shotgun (WGS) entry which is preliminary data.</text>
</comment>
<dbReference type="CDD" id="cd04301">
    <property type="entry name" value="NAT_SF"/>
    <property type="match status" value="1"/>
</dbReference>
<dbReference type="Gene3D" id="3.40.630.30">
    <property type="match status" value="1"/>
</dbReference>
<dbReference type="InterPro" id="IPR016181">
    <property type="entry name" value="Acyl_CoA_acyltransferase"/>
</dbReference>
<keyword evidence="3" id="KW-1185">Reference proteome</keyword>
<dbReference type="Proteomes" id="UP000286990">
    <property type="component" value="Unassembled WGS sequence"/>
</dbReference>
<dbReference type="EMBL" id="QUSX01000001">
    <property type="protein sequence ID" value="RRQ49513.1"/>
    <property type="molecule type" value="Genomic_DNA"/>
</dbReference>
<name>A0A3R8S0U8_9FLAO</name>
<dbReference type="SUPFAM" id="SSF55729">
    <property type="entry name" value="Acyl-CoA N-acyltransferases (Nat)"/>
    <property type="match status" value="1"/>
</dbReference>
<gene>
    <name evidence="2" type="ORF">DZC72_02600</name>
</gene>
<sequence>MVFKQASAEDAQRIAQLHALSWQQNYRQAFSAHFLDNEVVKDRLTVWNERFAHPKENQFIIIAEEQGELLGFICSYFEENPVYGAYLDNLHVSANAKGKGIGTLLMQQLAEKIKVRNYANGFYLWVLDVNYAAVTFYDRIGGQRFESVEANDIGDKTFSKTRYVWSDMDAFLKLVASKKRG</sequence>
<dbReference type="PROSITE" id="PS51186">
    <property type="entry name" value="GNAT"/>
    <property type="match status" value="1"/>
</dbReference>
<dbReference type="RefSeq" id="WP_125221337.1">
    <property type="nucleotide sequence ID" value="NZ_QUSX01000001.1"/>
</dbReference>
<dbReference type="GO" id="GO:0016747">
    <property type="term" value="F:acyltransferase activity, transferring groups other than amino-acyl groups"/>
    <property type="evidence" value="ECO:0007669"/>
    <property type="project" value="InterPro"/>
</dbReference>
<organism evidence="2 3">
    <name type="scientific">Maribacter algicola</name>
    <dbReference type="NCBI Taxonomy" id="2498892"/>
    <lineage>
        <taxon>Bacteria</taxon>
        <taxon>Pseudomonadati</taxon>
        <taxon>Bacteroidota</taxon>
        <taxon>Flavobacteriia</taxon>
        <taxon>Flavobacteriales</taxon>
        <taxon>Flavobacteriaceae</taxon>
        <taxon>Maribacter</taxon>
    </lineage>
</organism>
<evidence type="ECO:0000259" key="1">
    <source>
        <dbReference type="PROSITE" id="PS51186"/>
    </source>
</evidence>